<dbReference type="AlphaFoldDB" id="A0A6J0VF02"/>
<dbReference type="OrthoDB" id="2789670at2759"/>
<keyword evidence="8" id="KW-1185">Reference proteome</keyword>
<dbReference type="KEGG" id="pvt:110091591"/>
<proteinExistence type="inferred from homology"/>
<dbReference type="InterPro" id="IPR050182">
    <property type="entry name" value="Cytochrome_P450_fam2"/>
</dbReference>
<dbReference type="GeneID" id="110091591"/>
<keyword evidence="5 6" id="KW-0408">Iron</keyword>
<name>A0A6J0VF02_9SAUR</name>
<evidence type="ECO:0000256" key="4">
    <source>
        <dbReference type="ARBA" id="ARBA00022723"/>
    </source>
</evidence>
<dbReference type="PRINTS" id="PR00463">
    <property type="entry name" value="EP450I"/>
</dbReference>
<evidence type="ECO:0000256" key="6">
    <source>
        <dbReference type="PIRSR" id="PIRSR602401-1"/>
    </source>
</evidence>
<evidence type="ECO:0000256" key="7">
    <source>
        <dbReference type="RuleBase" id="RU000461"/>
    </source>
</evidence>
<evidence type="ECO:0000313" key="9">
    <source>
        <dbReference type="RefSeq" id="XP_020671421.2"/>
    </source>
</evidence>
<gene>
    <name evidence="9" type="primary">LOC110091591</name>
</gene>
<dbReference type="InterPro" id="IPR036396">
    <property type="entry name" value="Cyt_P450_sf"/>
</dbReference>
<protein>
    <submittedName>
        <fullName evidence="9">Cytochrome P450 2J6-like</fullName>
    </submittedName>
</protein>
<sequence>MLRALGGWVTLVPRLILHYVKQLWSHRRYPPGPVPLPFIGGLWRLGFWLTRDTFTKLNKHYGEVYTLWIGHLPVVFLSGFQAVKEGLITHSEDLADRPTTPFLEAALKHRGIMFSNGHTWKQQRRFGLVTLRKLGLGKKGMERQIEEEAQQLVETFARAKGQPFDPSRPIMKAVSNVICALAFGHQFSTEDKNMKKLLETLELGLNFGGSFFHVLYELFPRLMKHLPGPHKKALSALEMVLSLVKKEVEEHRKHQSLHEPQDFIDFYLLQMEKSKDDPDTTYDEENLAECIIEFFGAGTETTTTTLKWALLLMATHPDIQETVQKEIDDAFDSSYSISYQDRKKLPYTNAVIHEVQRAKYVFLLGVPRQNMKDINLLGSLIPKGSFIMPDLRSVLVDPKQWDTPEEFNPHHFLDTDGHFIDREEFLAFGAGSRVCLGEQLARIEIFIFFTSLLRSFSFQLPKGVKKIRTEPVVWLTMHPHPYKLCAVPRNGSPGK</sequence>
<dbReference type="GO" id="GO:0020037">
    <property type="term" value="F:heme binding"/>
    <property type="evidence" value="ECO:0007669"/>
    <property type="project" value="InterPro"/>
</dbReference>
<accession>A0A6J0VF02</accession>
<dbReference type="GO" id="GO:0006805">
    <property type="term" value="P:xenobiotic metabolic process"/>
    <property type="evidence" value="ECO:0007669"/>
    <property type="project" value="TreeGrafter"/>
</dbReference>
<dbReference type="GO" id="GO:0005737">
    <property type="term" value="C:cytoplasm"/>
    <property type="evidence" value="ECO:0007669"/>
    <property type="project" value="TreeGrafter"/>
</dbReference>
<dbReference type="GO" id="GO:0016020">
    <property type="term" value="C:membrane"/>
    <property type="evidence" value="ECO:0007669"/>
    <property type="project" value="UniProtKB-SubCell"/>
</dbReference>
<organism evidence="8 9">
    <name type="scientific">Pogona vitticeps</name>
    <name type="common">central bearded dragon</name>
    <dbReference type="NCBI Taxonomy" id="103695"/>
    <lineage>
        <taxon>Eukaryota</taxon>
        <taxon>Metazoa</taxon>
        <taxon>Chordata</taxon>
        <taxon>Craniata</taxon>
        <taxon>Vertebrata</taxon>
        <taxon>Euteleostomi</taxon>
        <taxon>Lepidosauria</taxon>
        <taxon>Squamata</taxon>
        <taxon>Bifurcata</taxon>
        <taxon>Unidentata</taxon>
        <taxon>Episquamata</taxon>
        <taxon>Toxicofera</taxon>
        <taxon>Iguania</taxon>
        <taxon>Acrodonta</taxon>
        <taxon>Agamidae</taxon>
        <taxon>Amphibolurinae</taxon>
        <taxon>Pogona</taxon>
    </lineage>
</organism>
<dbReference type="PANTHER" id="PTHR24300:SF134">
    <property type="entry name" value="CYTOCHROME P450, FAMILY 2, SUBFAMILY AB, POLYPEPTIDE 2-RELATED"/>
    <property type="match status" value="1"/>
</dbReference>
<dbReference type="InterPro" id="IPR001128">
    <property type="entry name" value="Cyt_P450"/>
</dbReference>
<dbReference type="Gene3D" id="1.10.630.10">
    <property type="entry name" value="Cytochrome P450"/>
    <property type="match status" value="1"/>
</dbReference>
<dbReference type="Pfam" id="PF00067">
    <property type="entry name" value="p450"/>
    <property type="match status" value="1"/>
</dbReference>
<evidence type="ECO:0000313" key="8">
    <source>
        <dbReference type="Proteomes" id="UP001652642"/>
    </source>
</evidence>
<dbReference type="SUPFAM" id="SSF48264">
    <property type="entry name" value="Cytochrome P450"/>
    <property type="match status" value="1"/>
</dbReference>
<evidence type="ECO:0000256" key="3">
    <source>
        <dbReference type="ARBA" id="ARBA00022617"/>
    </source>
</evidence>
<evidence type="ECO:0000256" key="2">
    <source>
        <dbReference type="ARBA" id="ARBA00010617"/>
    </source>
</evidence>
<dbReference type="PRINTS" id="PR00385">
    <property type="entry name" value="P450"/>
</dbReference>
<dbReference type="PANTHER" id="PTHR24300">
    <property type="entry name" value="CYTOCHROME P450 508A4-RELATED"/>
    <property type="match status" value="1"/>
</dbReference>
<dbReference type="GO" id="GO:0016712">
    <property type="term" value="F:oxidoreductase activity, acting on paired donors, with incorporation or reduction of molecular oxygen, reduced flavin or flavoprotein as one donor, and incorporation of one atom of oxygen"/>
    <property type="evidence" value="ECO:0007669"/>
    <property type="project" value="TreeGrafter"/>
</dbReference>
<dbReference type="GO" id="GO:0006082">
    <property type="term" value="P:organic acid metabolic process"/>
    <property type="evidence" value="ECO:0007669"/>
    <property type="project" value="TreeGrafter"/>
</dbReference>
<keyword evidence="7" id="KW-0503">Monooxygenase</keyword>
<reference evidence="9" key="1">
    <citation type="submission" date="2025-08" db="UniProtKB">
        <authorList>
            <consortium name="RefSeq"/>
        </authorList>
    </citation>
    <scope>IDENTIFICATION</scope>
</reference>
<dbReference type="InterPro" id="IPR002401">
    <property type="entry name" value="Cyt_P450_E_grp-I"/>
</dbReference>
<dbReference type="Proteomes" id="UP001652642">
    <property type="component" value="Chromosome 3"/>
</dbReference>
<evidence type="ECO:0000256" key="5">
    <source>
        <dbReference type="ARBA" id="ARBA00023004"/>
    </source>
</evidence>
<dbReference type="PROSITE" id="PS00086">
    <property type="entry name" value="CYTOCHROME_P450"/>
    <property type="match status" value="1"/>
</dbReference>
<feature type="binding site" description="axial binding residue" evidence="6">
    <location>
        <position position="435"/>
    </location>
    <ligand>
        <name>heme</name>
        <dbReference type="ChEBI" id="CHEBI:30413"/>
    </ligand>
    <ligandPart>
        <name>Fe</name>
        <dbReference type="ChEBI" id="CHEBI:18248"/>
    </ligandPart>
</feature>
<dbReference type="GO" id="GO:0005506">
    <property type="term" value="F:iron ion binding"/>
    <property type="evidence" value="ECO:0007669"/>
    <property type="project" value="InterPro"/>
</dbReference>
<keyword evidence="4 6" id="KW-0479">Metal-binding</keyword>
<dbReference type="InterPro" id="IPR017972">
    <property type="entry name" value="Cyt_P450_CS"/>
</dbReference>
<evidence type="ECO:0000256" key="1">
    <source>
        <dbReference type="ARBA" id="ARBA00001971"/>
    </source>
</evidence>
<dbReference type="InParanoid" id="A0A6J0VF02"/>
<dbReference type="RefSeq" id="XP_020671421.2">
    <property type="nucleotide sequence ID" value="XM_020815762.2"/>
</dbReference>
<comment type="similarity">
    <text evidence="2 7">Belongs to the cytochrome P450 family.</text>
</comment>
<keyword evidence="3 6" id="KW-0349">Heme</keyword>
<keyword evidence="7" id="KW-0560">Oxidoreductase</keyword>
<comment type="cofactor">
    <cofactor evidence="1 6">
        <name>heme</name>
        <dbReference type="ChEBI" id="CHEBI:30413"/>
    </cofactor>
</comment>